<organism evidence="3 4">
    <name type="scientific">Rhodococcus rhodochrous KG-21</name>
    <dbReference type="NCBI Taxonomy" id="1441923"/>
    <lineage>
        <taxon>Bacteria</taxon>
        <taxon>Bacillati</taxon>
        <taxon>Actinomycetota</taxon>
        <taxon>Actinomycetes</taxon>
        <taxon>Mycobacteriales</taxon>
        <taxon>Nocardiaceae</taxon>
        <taxon>Rhodococcus</taxon>
    </lineage>
</organism>
<dbReference type="Pfam" id="PF13561">
    <property type="entry name" value="adh_short_C2"/>
    <property type="match status" value="1"/>
</dbReference>
<keyword evidence="2" id="KW-0560">Oxidoreductase</keyword>
<dbReference type="InterPro" id="IPR051122">
    <property type="entry name" value="SDR_DHRS6-like"/>
</dbReference>
<reference evidence="3 4" key="1">
    <citation type="journal article" date="2015" name="Genome Announc.">
        <title>Draft Genome Sequence of Rhodococcus rhodochrous Strain KG-21, a Soil Isolate from Oil Fields of Krishna-Godavari Basin, India.</title>
        <authorList>
            <person name="Dawar C."/>
            <person name="Aggarwal R.K."/>
        </authorList>
    </citation>
    <scope>NUCLEOTIDE SEQUENCE [LARGE SCALE GENOMIC DNA]</scope>
    <source>
        <strain evidence="3 4">KG-21</strain>
    </source>
</reference>
<proteinExistence type="inferred from homology"/>
<dbReference type="PATRIC" id="fig|1441923.3.peg.718"/>
<evidence type="ECO:0000313" key="3">
    <source>
        <dbReference type="EMBL" id="KOS57534.1"/>
    </source>
</evidence>
<dbReference type="PANTHER" id="PTHR43477">
    <property type="entry name" value="DIHYDROANTICAPSIN 7-DEHYDROGENASE"/>
    <property type="match status" value="1"/>
</dbReference>
<dbReference type="GO" id="GO:0016491">
    <property type="term" value="F:oxidoreductase activity"/>
    <property type="evidence" value="ECO:0007669"/>
    <property type="project" value="UniProtKB-KW"/>
</dbReference>
<dbReference type="InterPro" id="IPR002347">
    <property type="entry name" value="SDR_fam"/>
</dbReference>
<dbReference type="AlphaFoldDB" id="A0A0M8PJ03"/>
<gene>
    <name evidence="3" type="ORF">Z051_03325</name>
</gene>
<dbReference type="CDD" id="cd05233">
    <property type="entry name" value="SDR_c"/>
    <property type="match status" value="1"/>
</dbReference>
<dbReference type="Proteomes" id="UP000037712">
    <property type="component" value="Unassembled WGS sequence"/>
</dbReference>
<dbReference type="SUPFAM" id="SSF51735">
    <property type="entry name" value="NAD(P)-binding Rossmann-fold domains"/>
    <property type="match status" value="1"/>
</dbReference>
<dbReference type="FunFam" id="3.40.50.720:FF:000084">
    <property type="entry name" value="Short-chain dehydrogenase reductase"/>
    <property type="match status" value="1"/>
</dbReference>
<evidence type="ECO:0000313" key="4">
    <source>
        <dbReference type="Proteomes" id="UP000037712"/>
    </source>
</evidence>
<name>A0A0M8PJ03_RHORH</name>
<reference evidence="4" key="2">
    <citation type="submission" date="2015-01" db="EMBL/GenBank/DDBJ databases">
        <title>Draft genome sequence of potential hydrocarbon metabolising strain of Rhodococcus rhodochrous.</title>
        <authorList>
            <person name="Aggarwal R.K."/>
            <person name="Dawar C."/>
        </authorList>
    </citation>
    <scope>NUCLEOTIDE SEQUENCE [LARGE SCALE GENOMIC DNA]</scope>
    <source>
        <strain evidence="4">KG-21</strain>
    </source>
</reference>
<sequence length="242" mass="25905">MSRTALVTGAAGGIGLTTVHRLAKDGVRVVATDVKDRIDGLPEGVDYVRFDLLAVDGHDTLFESFSEGLDYLVNAAGVAFFDRDGSTFDIDESVWDTTLGINVHGLRRITAAAVPYLRRGQGRSIVNVASTAGIRGMDSPLDAYQVSKAAVVSLSHALALQLGPEGIRCNTVCPGAILTPMIDYLYVRSPERRTDMENRTPLRRLGLPEDIAAAIAFLLSDEASFITAVDLVVDGGWTAQVK</sequence>
<accession>A0A0M8PJ03</accession>
<evidence type="ECO:0000256" key="1">
    <source>
        <dbReference type="ARBA" id="ARBA00006484"/>
    </source>
</evidence>
<dbReference type="PRINTS" id="PR00081">
    <property type="entry name" value="GDHRDH"/>
</dbReference>
<comment type="similarity">
    <text evidence="1">Belongs to the short-chain dehydrogenases/reductases (SDR) family.</text>
</comment>
<dbReference type="PANTHER" id="PTHR43477:SF1">
    <property type="entry name" value="DIHYDROANTICAPSIN 7-DEHYDROGENASE"/>
    <property type="match status" value="1"/>
</dbReference>
<dbReference type="InterPro" id="IPR036291">
    <property type="entry name" value="NAD(P)-bd_dom_sf"/>
</dbReference>
<protein>
    <submittedName>
        <fullName evidence="3">Oxidoreductase</fullName>
    </submittedName>
</protein>
<comment type="caution">
    <text evidence="3">The sequence shown here is derived from an EMBL/GenBank/DDBJ whole genome shotgun (WGS) entry which is preliminary data.</text>
</comment>
<dbReference type="PRINTS" id="PR00080">
    <property type="entry name" value="SDRFAMILY"/>
</dbReference>
<dbReference type="EMBL" id="AZYO01000004">
    <property type="protein sequence ID" value="KOS57534.1"/>
    <property type="molecule type" value="Genomic_DNA"/>
</dbReference>
<evidence type="ECO:0000256" key="2">
    <source>
        <dbReference type="ARBA" id="ARBA00023002"/>
    </source>
</evidence>
<dbReference type="Gene3D" id="3.40.50.720">
    <property type="entry name" value="NAD(P)-binding Rossmann-like Domain"/>
    <property type="match status" value="1"/>
</dbReference>
<dbReference type="RefSeq" id="WP_054371364.1">
    <property type="nucleotide sequence ID" value="NZ_AZYO01000004.1"/>
</dbReference>